<accession>D7CPQ7</accession>
<dbReference type="GO" id="GO:0008270">
    <property type="term" value="F:zinc ion binding"/>
    <property type="evidence" value="ECO:0007669"/>
    <property type="project" value="InterPro"/>
</dbReference>
<sequence>MTVTRLLDSNLPSSHGWAIHFAKVAHPEPYREFYEPHFPEIVGRQPDSNGFISARCLNSLNHQHGDKKPSAAVNVKSGVYHCSVCGSFSPFRFLTEILGLPKDEASFTLDQYRFELRFEDKPAFEKVDNYSSAFVIPPKGFNEYASEAAKMLSPDLEIVQEYLAARGINYELLTRYRWGYVPEGFVPGQEECIVVPFIVNGQVVGIRGRARDGRKGGAKGSRFVLWNLGALEGHDQAVIVEGESDALRTIQALESCGIDVPVLSVPGATFRREWEREFQGIHTVYLIPQADDPSWNNFVANAVKVLGDYRCVVVKLPWKRGEAGKDVCDWLRLHSDAELAELIPWRKTRSFFTTHEEMLELAEQEIPWLINGLIARGDKVLVGGPQKAMKTFFILNLIRAAASGEDFLEYPGWSVHRPCKVLCVEEEGSPVAFARRIKRLLSDIPPASVRWVHRQGVKLDNPYWVDKLIEACEDYQPDLIIFDPLQRIHSKVEDRAWEMGEVWDRLHELVLRFPDAAVLVVHHFGKRQGVDTGWDAFRGSSRSSGEADVGIFLEKTDKTNEATGDRILLLRLDGRDIPPLTDSRGRVTDRAIEVYVNQETFKMTTTGFVVRVEDTSTRGKVLELIKQSGEGGIAFKDIVQELGVSDETVRRYIRELQDRNMPVTEEGGKGQKPKIYRWVGKQEKDTAATETA</sequence>
<dbReference type="eggNOG" id="COG0358">
    <property type="taxonomic scope" value="Bacteria"/>
</dbReference>
<dbReference type="InterPro" id="IPR036390">
    <property type="entry name" value="WH_DNA-bd_sf"/>
</dbReference>
<dbReference type="Pfam" id="PF13481">
    <property type="entry name" value="AAA_25"/>
    <property type="match status" value="1"/>
</dbReference>
<dbReference type="Pfam" id="PF08279">
    <property type="entry name" value="HTH_11"/>
    <property type="match status" value="1"/>
</dbReference>
<dbReference type="Gene3D" id="1.10.10.10">
    <property type="entry name" value="Winged helix-like DNA-binding domain superfamily/Winged helix DNA-binding domain"/>
    <property type="match status" value="1"/>
</dbReference>
<dbReference type="KEGG" id="slp:Slip_1933"/>
<dbReference type="CDD" id="cd01029">
    <property type="entry name" value="TOPRIM_primases"/>
    <property type="match status" value="1"/>
</dbReference>
<dbReference type="GO" id="GO:0006260">
    <property type="term" value="P:DNA replication"/>
    <property type="evidence" value="ECO:0007669"/>
    <property type="project" value="InterPro"/>
</dbReference>
<dbReference type="InterPro" id="IPR027417">
    <property type="entry name" value="P-loop_NTPase"/>
</dbReference>
<dbReference type="EMBL" id="CP002048">
    <property type="protein sequence ID" value="ADI02685.1"/>
    <property type="molecule type" value="Genomic_DNA"/>
</dbReference>
<dbReference type="SUPFAM" id="SSF56731">
    <property type="entry name" value="DNA primase core"/>
    <property type="match status" value="1"/>
</dbReference>
<dbReference type="InterPro" id="IPR034154">
    <property type="entry name" value="TOPRIM_DnaG/twinkle"/>
</dbReference>
<gene>
    <name evidence="2" type="ordered locus">Slip_1933</name>
</gene>
<dbReference type="InterPro" id="IPR036388">
    <property type="entry name" value="WH-like_DNA-bd_sf"/>
</dbReference>
<dbReference type="SUPFAM" id="SSF52540">
    <property type="entry name" value="P-loop containing nucleoside triphosphate hydrolases"/>
    <property type="match status" value="1"/>
</dbReference>
<dbReference type="Gene3D" id="3.90.580.10">
    <property type="entry name" value="Zinc finger, CHC2-type domain"/>
    <property type="match status" value="1"/>
</dbReference>
<dbReference type="eggNOG" id="COG2345">
    <property type="taxonomic scope" value="Bacteria"/>
</dbReference>
<organism evidence="2 3">
    <name type="scientific">Syntrophothermus lipocalidus (strain DSM 12680 / TGB-C1)</name>
    <dbReference type="NCBI Taxonomy" id="643648"/>
    <lineage>
        <taxon>Bacteria</taxon>
        <taxon>Bacillati</taxon>
        <taxon>Bacillota</taxon>
        <taxon>Clostridia</taxon>
        <taxon>Eubacteriales</taxon>
        <taxon>Syntrophomonadaceae</taxon>
        <taxon>Syntrophothermus</taxon>
    </lineage>
</organism>
<dbReference type="GO" id="GO:0003677">
    <property type="term" value="F:DNA binding"/>
    <property type="evidence" value="ECO:0007669"/>
    <property type="project" value="InterPro"/>
</dbReference>
<dbReference type="RefSeq" id="WP_013176087.1">
    <property type="nucleotide sequence ID" value="NC_014220.1"/>
</dbReference>
<dbReference type="Gene3D" id="3.40.1360.10">
    <property type="match status" value="1"/>
</dbReference>
<dbReference type="AlphaFoldDB" id="D7CPQ7"/>
<proteinExistence type="predicted"/>
<dbReference type="HOGENOM" id="CLU_406947_0_0_9"/>
<keyword evidence="3" id="KW-1185">Reference proteome</keyword>
<feature type="domain" description="Helix-turn-helix type 11" evidence="1">
    <location>
        <begin position="620"/>
        <end position="670"/>
    </location>
</feature>
<dbReference type="InterPro" id="IPR036977">
    <property type="entry name" value="DNA_primase_Znf_CHC2"/>
</dbReference>
<dbReference type="STRING" id="643648.Slip_1933"/>
<dbReference type="SUPFAM" id="SSF46785">
    <property type="entry name" value="Winged helix' DNA-binding domain"/>
    <property type="match status" value="1"/>
</dbReference>
<dbReference type="Proteomes" id="UP000000378">
    <property type="component" value="Chromosome"/>
</dbReference>
<dbReference type="Gene3D" id="3.40.50.300">
    <property type="entry name" value="P-loop containing nucleotide triphosphate hydrolases"/>
    <property type="match status" value="1"/>
</dbReference>
<dbReference type="OrthoDB" id="9802530at2"/>
<reference evidence="2 3" key="2">
    <citation type="journal article" date="2010" name="Stand. Genomic Sci.">
        <title>Complete genome sequence of Syntrophothermus lipocalidus type strain (TGB-C1).</title>
        <authorList>
            <person name="Djao O.D."/>
            <person name="Zhang X."/>
            <person name="Lucas S."/>
            <person name="Lapidus A."/>
            <person name="Del Rio T.G."/>
            <person name="Nolan M."/>
            <person name="Tice H."/>
            <person name="Cheng J.F."/>
            <person name="Han C."/>
            <person name="Tapia R."/>
            <person name="Goodwin L."/>
            <person name="Pitluck S."/>
            <person name="Liolios K."/>
            <person name="Ivanova N."/>
            <person name="Mavromatis K."/>
            <person name="Mikhailova N."/>
            <person name="Ovchinnikova G."/>
            <person name="Pati A."/>
            <person name="Brambilla E."/>
            <person name="Chen A."/>
            <person name="Palaniappan K."/>
            <person name="Land M."/>
            <person name="Hauser L."/>
            <person name="Chang Y.J."/>
            <person name="Jeffries C.D."/>
            <person name="Rohde M."/>
            <person name="Sikorski J."/>
            <person name="Spring S."/>
            <person name="Goker M."/>
            <person name="Detter J.C."/>
            <person name="Woyke T."/>
            <person name="Bristow J."/>
            <person name="Eisen J.A."/>
            <person name="Markowitz V."/>
            <person name="Hugenholtz P."/>
            <person name="Kyrpides N.C."/>
            <person name="Klenk H.P."/>
        </authorList>
    </citation>
    <scope>NUCLEOTIDE SEQUENCE [LARGE SCALE GENOMIC DNA]</scope>
    <source>
        <strain evidence="3">DSM 12680 / TGB-C1</strain>
    </source>
</reference>
<protein>
    <submittedName>
        <fullName evidence="2">Regulatory protein DeoR</fullName>
    </submittedName>
</protein>
<evidence type="ECO:0000313" key="3">
    <source>
        <dbReference type="Proteomes" id="UP000000378"/>
    </source>
</evidence>
<reference evidence="3" key="1">
    <citation type="journal article" date="2010" name="Stand. Genomic Sci.">
        <title>Complete genome sequence of Syntrophothermus lipocalidus type strain (TGB-C1T).</title>
        <authorList>
            <consortium name="US DOE Joint Genome Institute (JGI-PGF)"/>
            <person name="Djao O."/>
            <person name="Zhang X."/>
            <person name="Lucas S."/>
            <person name="Lapidus A."/>
            <person name="Glavina Del Rio T."/>
            <person name="Nolan M."/>
            <person name="Tice H."/>
            <person name="Cheng J."/>
            <person name="Han C."/>
            <person name="Tapia R."/>
            <person name="Goodwin L."/>
            <person name="Pitluck S."/>
            <person name="Liolios K."/>
            <person name="Ivanova N."/>
            <person name="Mavromatis K."/>
            <person name="Mikhailova N."/>
            <person name="Ovchinnikova G."/>
            <person name="Pati A."/>
            <person name="Brambilla E."/>
            <person name="Chen A."/>
            <person name="Palaniappan K."/>
            <person name="Land M."/>
            <person name="Hauser L."/>
            <person name="Chang Y."/>
            <person name="Jeffries C."/>
            <person name="Rohde M."/>
            <person name="Sikorski J."/>
            <person name="Spring S."/>
            <person name="Goker M."/>
            <person name="Detter J."/>
            <person name="Woyke T."/>
            <person name="Bristow J."/>
            <person name="Eisen J."/>
            <person name="Markowitz V."/>
            <person name="Hugenholtz P."/>
            <person name="Kyrpides N."/>
            <person name="Klenk H."/>
        </authorList>
    </citation>
    <scope>NUCLEOTIDE SEQUENCE [LARGE SCALE GENOMIC DNA]</scope>
    <source>
        <strain evidence="3">DSM 12680 / TGB-C1</strain>
    </source>
</reference>
<dbReference type="SUPFAM" id="SSF57783">
    <property type="entry name" value="Zinc beta-ribbon"/>
    <property type="match status" value="1"/>
</dbReference>
<evidence type="ECO:0000259" key="1">
    <source>
        <dbReference type="Pfam" id="PF08279"/>
    </source>
</evidence>
<dbReference type="eggNOG" id="COG0467">
    <property type="taxonomic scope" value="Bacteria"/>
</dbReference>
<dbReference type="InterPro" id="IPR013196">
    <property type="entry name" value="HTH_11"/>
</dbReference>
<name>D7CPQ7_SYNLT</name>
<evidence type="ECO:0000313" key="2">
    <source>
        <dbReference type="EMBL" id="ADI02685.1"/>
    </source>
</evidence>